<proteinExistence type="predicted"/>
<keyword evidence="15" id="KW-0688">Ribosomal frameshifting</keyword>
<feature type="domain" description="Integrase catalytic" evidence="42">
    <location>
        <begin position="1193"/>
        <end position="1356"/>
    </location>
</feature>
<dbReference type="OrthoDB" id="407598at2759"/>
<evidence type="ECO:0000256" key="13">
    <source>
        <dbReference type="ARBA" id="ARBA00022741"/>
    </source>
</evidence>
<evidence type="ECO:0000256" key="34">
    <source>
        <dbReference type="ARBA" id="ARBA00055383"/>
    </source>
</evidence>
<comment type="function">
    <text evidence="31">Reverse transcriptase/ribonuclease H (RT) is a multifunctional enzyme that catalyzes the conversion of the retro-elements RNA genome into dsDNA within the VLP. The enzyme displays a DNA polymerase activity that can copy either DNA or RNA templates, and a ribonuclease H (RNase H) activity that cleaves the RNA strand of RNA-DNA heteroduplexes during plus-strand synthesis and hydrolyzes RNA primers. The conversion leads to a linear dsDNA copy of the retrotransposon that includes long terminal repeats (LTRs) at both ends.</text>
</comment>
<keyword evidence="20" id="KW-0067">ATP-binding</keyword>
<comment type="function">
    <text evidence="32">Integrase (IN) targets the VLP to the nucleus, where a subparticle preintegration complex (PIC) containing at least integrase and the newly synthesized dsDNA copy of the retrotransposon must transit the nuclear membrane. Once in the nucleus, integrase performs the integration of the dsDNA into the host genome.</text>
</comment>
<dbReference type="EMBL" id="JAGYWB010000006">
    <property type="protein sequence ID" value="KAI0519976.1"/>
    <property type="molecule type" value="Genomic_DNA"/>
</dbReference>
<keyword evidence="22" id="KW-0694">RNA-binding</keyword>
<evidence type="ECO:0000256" key="7">
    <source>
        <dbReference type="ARBA" id="ARBA00022612"/>
    </source>
</evidence>
<dbReference type="Gene3D" id="2.40.70.10">
    <property type="entry name" value="Acid Proteases"/>
    <property type="match status" value="1"/>
</dbReference>
<dbReference type="GO" id="GO:0005634">
    <property type="term" value="C:nucleus"/>
    <property type="evidence" value="ECO:0007669"/>
    <property type="project" value="UniProtKB-SubCell"/>
</dbReference>
<dbReference type="PROSITE" id="PS50878">
    <property type="entry name" value="RT_POL"/>
    <property type="match status" value="1"/>
</dbReference>
<evidence type="ECO:0000256" key="2">
    <source>
        <dbReference type="ARBA" id="ARBA00002180"/>
    </source>
</evidence>
<evidence type="ECO:0000256" key="14">
    <source>
        <dbReference type="ARBA" id="ARBA00022750"/>
    </source>
</evidence>
<dbReference type="Pfam" id="PF03732">
    <property type="entry name" value="Retrotrans_gag"/>
    <property type="match status" value="1"/>
</dbReference>
<dbReference type="FunFam" id="3.10.10.10:FF:000007">
    <property type="entry name" value="Retrovirus-related Pol polyprotein from transposon 17.6-like Protein"/>
    <property type="match status" value="1"/>
</dbReference>
<keyword evidence="29" id="KW-0539">Nucleus</keyword>
<dbReference type="GO" id="GO:0015074">
    <property type="term" value="P:DNA integration"/>
    <property type="evidence" value="ECO:0007669"/>
    <property type="project" value="UniProtKB-KW"/>
</dbReference>
<comment type="subcellular location">
    <subcellularLocation>
        <location evidence="4">Cytoplasm</location>
    </subcellularLocation>
    <subcellularLocation>
        <location evidence="3">Nucleus</location>
    </subcellularLocation>
</comment>
<keyword evidence="44" id="KW-1185">Reference proteome</keyword>
<keyword evidence="7" id="KW-1188">Viral release from host cell</keyword>
<keyword evidence="28" id="KW-0233">DNA recombination</keyword>
<dbReference type="GO" id="GO:0075523">
    <property type="term" value="P:viral translational frameshifting"/>
    <property type="evidence" value="ECO:0007669"/>
    <property type="project" value="UniProtKB-KW"/>
</dbReference>
<dbReference type="InterPro" id="IPR043128">
    <property type="entry name" value="Rev_trsase/Diguanyl_cyclase"/>
</dbReference>
<feature type="region of interest" description="Disordered" evidence="39">
    <location>
        <begin position="61"/>
        <end position="123"/>
    </location>
</feature>
<keyword evidence="25" id="KW-0239">DNA-directed DNA polymerase</keyword>
<dbReference type="Proteomes" id="UP000829196">
    <property type="component" value="Unassembled WGS sequence"/>
</dbReference>
<feature type="region of interest" description="Disordered" evidence="39">
    <location>
        <begin position="297"/>
        <end position="342"/>
    </location>
</feature>
<keyword evidence="24" id="KW-0695">RNA-directed DNA polymerase</keyword>
<dbReference type="PANTHER" id="PTHR35046">
    <property type="entry name" value="ZINC KNUCKLE (CCHC-TYPE) FAMILY PROTEIN"/>
    <property type="match status" value="1"/>
</dbReference>
<evidence type="ECO:0000256" key="25">
    <source>
        <dbReference type="ARBA" id="ARBA00022932"/>
    </source>
</evidence>
<evidence type="ECO:0000256" key="28">
    <source>
        <dbReference type="ARBA" id="ARBA00023172"/>
    </source>
</evidence>
<dbReference type="SUPFAM" id="SSF57756">
    <property type="entry name" value="Retrovirus zinc finger-like domains"/>
    <property type="match status" value="1"/>
</dbReference>
<dbReference type="EC" id="2.7.7.49" evidence="5"/>
<evidence type="ECO:0000256" key="30">
    <source>
        <dbReference type="ARBA" id="ARBA00023268"/>
    </source>
</evidence>
<dbReference type="InterPro" id="IPR041588">
    <property type="entry name" value="Integrase_H2C2"/>
</dbReference>
<dbReference type="InterPro" id="IPR001584">
    <property type="entry name" value="Integrase_cat-core"/>
</dbReference>
<gene>
    <name evidence="43" type="ORF">KFK09_007440</name>
</gene>
<dbReference type="Pfam" id="PF17921">
    <property type="entry name" value="Integrase_H2C2"/>
    <property type="match status" value="1"/>
</dbReference>
<evidence type="ECO:0000256" key="33">
    <source>
        <dbReference type="ARBA" id="ARBA00055265"/>
    </source>
</evidence>
<evidence type="ECO:0000256" key="1">
    <source>
        <dbReference type="ARBA" id="ARBA00000077"/>
    </source>
</evidence>
<name>A0A8T3BV79_DENNO</name>
<feature type="domain" description="Reverse transcriptase" evidence="41">
    <location>
        <begin position="680"/>
        <end position="859"/>
    </location>
</feature>
<dbReference type="Pfam" id="PF17917">
    <property type="entry name" value="RT_RNaseH"/>
    <property type="match status" value="1"/>
</dbReference>
<evidence type="ECO:0000256" key="20">
    <source>
        <dbReference type="ARBA" id="ARBA00022840"/>
    </source>
</evidence>
<evidence type="ECO:0000256" key="6">
    <source>
        <dbReference type="ARBA" id="ARBA00022490"/>
    </source>
</evidence>
<keyword evidence="10" id="KW-0548">Nucleotidyltransferase</keyword>
<dbReference type="GO" id="GO:0006508">
    <property type="term" value="P:proteolysis"/>
    <property type="evidence" value="ECO:0007669"/>
    <property type="project" value="UniProtKB-KW"/>
</dbReference>
<dbReference type="FunFam" id="3.30.420.10:FF:000032">
    <property type="entry name" value="Retrovirus-related Pol polyprotein from transposon 297-like Protein"/>
    <property type="match status" value="1"/>
</dbReference>
<dbReference type="Gene3D" id="3.10.10.10">
    <property type="entry name" value="HIV Type 1 Reverse Transcriptase, subunit A, domain 1"/>
    <property type="match status" value="1"/>
</dbReference>
<dbReference type="InterPro" id="IPR000477">
    <property type="entry name" value="RT_dom"/>
</dbReference>
<keyword evidence="12" id="KW-0479">Metal-binding</keyword>
<dbReference type="InterPro" id="IPR041373">
    <property type="entry name" value="RT_RNaseH"/>
</dbReference>
<keyword evidence="8" id="KW-0645">Protease</keyword>
<keyword evidence="26" id="KW-0917">Virion maturation</keyword>
<dbReference type="GO" id="GO:0008270">
    <property type="term" value="F:zinc ion binding"/>
    <property type="evidence" value="ECO:0007669"/>
    <property type="project" value="UniProtKB-KW"/>
</dbReference>
<dbReference type="Pfam" id="PF24626">
    <property type="entry name" value="SH3_Tf2-1"/>
    <property type="match status" value="1"/>
</dbReference>
<dbReference type="InterPro" id="IPR036397">
    <property type="entry name" value="RNaseH_sf"/>
</dbReference>
<evidence type="ECO:0000256" key="27">
    <source>
        <dbReference type="ARBA" id="ARBA00023125"/>
    </source>
</evidence>
<evidence type="ECO:0000259" key="40">
    <source>
        <dbReference type="PROSITE" id="PS50158"/>
    </source>
</evidence>
<keyword evidence="13" id="KW-0547">Nucleotide-binding</keyword>
<evidence type="ECO:0000256" key="3">
    <source>
        <dbReference type="ARBA" id="ARBA00004123"/>
    </source>
</evidence>
<dbReference type="PROSITE" id="PS50994">
    <property type="entry name" value="INTEGRASE"/>
    <property type="match status" value="1"/>
</dbReference>
<evidence type="ECO:0000256" key="18">
    <source>
        <dbReference type="ARBA" id="ARBA00022801"/>
    </source>
</evidence>
<dbReference type="InterPro" id="IPR005162">
    <property type="entry name" value="Retrotrans_gag_dom"/>
</dbReference>
<dbReference type="FunFam" id="1.10.340.70:FF:000001">
    <property type="entry name" value="Retrovirus-related Pol polyprotein from transposon gypsy-like Protein"/>
    <property type="match status" value="1"/>
</dbReference>
<dbReference type="GO" id="GO:0003964">
    <property type="term" value="F:RNA-directed DNA polymerase activity"/>
    <property type="evidence" value="ECO:0007669"/>
    <property type="project" value="UniProtKB-KW"/>
</dbReference>
<dbReference type="PROSITE" id="PS50158">
    <property type="entry name" value="ZF_CCHC"/>
    <property type="match status" value="1"/>
</dbReference>
<evidence type="ECO:0000256" key="38">
    <source>
        <dbReference type="SAM" id="Coils"/>
    </source>
</evidence>
<organism evidence="43 44">
    <name type="scientific">Dendrobium nobile</name>
    <name type="common">Orchid</name>
    <dbReference type="NCBI Taxonomy" id="94219"/>
    <lineage>
        <taxon>Eukaryota</taxon>
        <taxon>Viridiplantae</taxon>
        <taxon>Streptophyta</taxon>
        <taxon>Embryophyta</taxon>
        <taxon>Tracheophyta</taxon>
        <taxon>Spermatophyta</taxon>
        <taxon>Magnoliopsida</taxon>
        <taxon>Liliopsida</taxon>
        <taxon>Asparagales</taxon>
        <taxon>Orchidaceae</taxon>
        <taxon>Epidendroideae</taxon>
        <taxon>Malaxideae</taxon>
        <taxon>Dendrobiinae</taxon>
        <taxon>Dendrobium</taxon>
    </lineage>
</organism>
<dbReference type="InterPro" id="IPR012337">
    <property type="entry name" value="RNaseH-like_sf"/>
</dbReference>
<evidence type="ECO:0000256" key="10">
    <source>
        <dbReference type="ARBA" id="ARBA00022695"/>
    </source>
</evidence>
<keyword evidence="9" id="KW-0808">Transferase</keyword>
<dbReference type="InterPro" id="IPR036875">
    <property type="entry name" value="Znf_CCHC_sf"/>
</dbReference>
<dbReference type="GO" id="GO:0003887">
    <property type="term" value="F:DNA-directed DNA polymerase activity"/>
    <property type="evidence" value="ECO:0007669"/>
    <property type="project" value="UniProtKB-KW"/>
</dbReference>
<evidence type="ECO:0000313" key="43">
    <source>
        <dbReference type="EMBL" id="KAI0519976.1"/>
    </source>
</evidence>
<evidence type="ECO:0000256" key="37">
    <source>
        <dbReference type="PROSITE-ProRule" id="PRU00047"/>
    </source>
</evidence>
<keyword evidence="14" id="KW-0064">Aspartyl protease</keyword>
<dbReference type="CDD" id="cd09274">
    <property type="entry name" value="RNase_HI_RT_Ty3"/>
    <property type="match status" value="1"/>
</dbReference>
<comment type="caution">
    <text evidence="43">The sequence shown here is derived from an EMBL/GenBank/DDBJ whole genome shotgun (WGS) entry which is preliminary data.</text>
</comment>
<keyword evidence="17 37" id="KW-0863">Zinc-finger</keyword>
<evidence type="ECO:0000256" key="17">
    <source>
        <dbReference type="ARBA" id="ARBA00022771"/>
    </source>
</evidence>
<dbReference type="GO" id="GO:0005737">
    <property type="term" value="C:cytoplasm"/>
    <property type="evidence" value="ECO:0007669"/>
    <property type="project" value="UniProtKB-SubCell"/>
</dbReference>
<dbReference type="GO" id="GO:0003677">
    <property type="term" value="F:DNA binding"/>
    <property type="evidence" value="ECO:0007669"/>
    <property type="project" value="UniProtKB-KW"/>
</dbReference>
<comment type="function">
    <text evidence="33">Nucleocapsid protein p11 (NC) forms the nucleocore that coats the retro-elements dimeric RNA. Binds these RNAs through its zinc fingers. Promotes primer tRNA(i)-Met annealing to the multipartite primer-binding site (PBS), dimerization of Ty3 RNA and initiation of reverse transcription.</text>
</comment>
<keyword evidence="18" id="KW-0378">Hydrolase</keyword>
<evidence type="ECO:0000256" key="8">
    <source>
        <dbReference type="ARBA" id="ARBA00022670"/>
    </source>
</evidence>
<feature type="compositionally biased region" description="Polar residues" evidence="39">
    <location>
        <begin position="310"/>
        <end position="321"/>
    </location>
</feature>
<keyword evidence="6" id="KW-0963">Cytoplasm</keyword>
<evidence type="ECO:0000256" key="35">
    <source>
        <dbReference type="ARBA" id="ARBA00063849"/>
    </source>
</evidence>
<evidence type="ECO:0000256" key="22">
    <source>
        <dbReference type="ARBA" id="ARBA00022884"/>
    </source>
</evidence>
<keyword evidence="27" id="KW-0238">DNA-binding</keyword>
<comment type="function">
    <text evidence="34">Capsid protein (CA) is the structural component of the virus-like particle (VLP), forming the shell that encapsulates the genomic RNA-nucleocapsid complex.</text>
</comment>
<comment type="function">
    <text evidence="2">The aspartyl protease (PR) mediates the proteolytic cleavages of the Gag and Gag-Pol polyproteins after assembly of the VLP.</text>
</comment>
<feature type="coiled-coil region" evidence="38">
    <location>
        <begin position="1378"/>
        <end position="1409"/>
    </location>
</feature>
<dbReference type="GO" id="GO:0003723">
    <property type="term" value="F:RNA binding"/>
    <property type="evidence" value="ECO:0007669"/>
    <property type="project" value="UniProtKB-KW"/>
</dbReference>
<evidence type="ECO:0000256" key="5">
    <source>
        <dbReference type="ARBA" id="ARBA00012493"/>
    </source>
</evidence>
<keyword evidence="21" id="KW-0460">Magnesium</keyword>
<evidence type="ECO:0000256" key="11">
    <source>
        <dbReference type="ARBA" id="ARBA00022722"/>
    </source>
</evidence>
<dbReference type="Gene3D" id="3.30.70.270">
    <property type="match status" value="2"/>
</dbReference>
<evidence type="ECO:0000256" key="19">
    <source>
        <dbReference type="ARBA" id="ARBA00022833"/>
    </source>
</evidence>
<dbReference type="Gene3D" id="1.10.340.70">
    <property type="match status" value="1"/>
</dbReference>
<evidence type="ECO:0000259" key="42">
    <source>
        <dbReference type="PROSITE" id="PS50994"/>
    </source>
</evidence>
<evidence type="ECO:0000256" key="12">
    <source>
        <dbReference type="ARBA" id="ARBA00022723"/>
    </source>
</evidence>
<dbReference type="GO" id="GO:0004190">
    <property type="term" value="F:aspartic-type endopeptidase activity"/>
    <property type="evidence" value="ECO:0007669"/>
    <property type="project" value="UniProtKB-KW"/>
</dbReference>
<dbReference type="SUPFAM" id="SSF56672">
    <property type="entry name" value="DNA/RNA polymerases"/>
    <property type="match status" value="1"/>
</dbReference>
<comment type="subunit">
    <text evidence="35">The protease is a homodimer, whose active site consists of two apposed aspartic acid residues.</text>
</comment>
<dbReference type="CDD" id="cd00303">
    <property type="entry name" value="retropepsin_like"/>
    <property type="match status" value="1"/>
</dbReference>
<accession>A0A8T3BV79</accession>
<evidence type="ECO:0000313" key="44">
    <source>
        <dbReference type="Proteomes" id="UP000829196"/>
    </source>
</evidence>
<feature type="compositionally biased region" description="Basic and acidic residues" evidence="39">
    <location>
        <begin position="74"/>
        <end position="87"/>
    </location>
</feature>
<keyword evidence="19" id="KW-0862">Zinc</keyword>
<evidence type="ECO:0000256" key="23">
    <source>
        <dbReference type="ARBA" id="ARBA00022908"/>
    </source>
</evidence>
<sequence>MAEGSRRVAPGEERSLEALWAEHRRLTQRVEEVATEAQQFQVDVRRDLRIILARLEHNPTARTVVPNNPPPTRRGMEGRRIPNREMSDSEEGMEVLRELELSDSEEETGYQHRRRPRGNDRQHSEFRVKMDIPFFDGKLHIEDYLDWERAVETFFEYMDVEPEKQVKYVACRLKSGASAWWLQMLQSRRREGRGPVRSWWRMKQLLRGQFLPTDYEQMLYMQYQHCVQGNRSVSDYTEEFHRLCARNNLNETSNQLVARYVGGLKEAIQDKLELNTVWSLSQAVNYALKVEMQMARHGKSSQGKRLAESTVESSRPPNANTAVMGRGTPNAGGSVVQNGATNKNTEAKLVPRSKGLFKDNPYVKPSTIKCFRCFQQGHKSNECPTRPQLHLIEGEDDAEVEDAEDDTADALEEVGGDEGEPLVCVIQKLLLAPRLTDKSQRNRIFKTKGTINGKVCDILVDSGCTENVISKAAVQALQLKTAPNLHPYKVSWVKKGVEIAVTESCCVPFSIGKNYVSEVVCDVIDMDVSHLILGRPWQYDMSATHDCRSNTYTFSWKGKTLRLLPGQGDSELNTHNNKLSTLVVSGNQLLHAWRDSSQILALVVKEQTLKEERNYPESVKKLLENYADLGPTELPAELPPLRMIQHSIDLIPGSTIPNLPHYRMCPKEQKILQQLVDELLDKQLIQHSLSPCAVPALLVPKKDGSWRMCVDSRAVNKITVKFRFPMPRIEEMLERLAGAQIFTKLDLRSGYHQIRIKPGDEWKTAFKTREGLYEWRVMPFGLCNAPATFMRLMNDVLKPFMNKSCVAYFDDVLVFSSSEEEHLHHLEQILEVFRQHKLYLNLAKCEFATETVYFLGFKISSAGVCADPRKVEAIVGWPVPKSFTDIRSFHGLANFYRKFIRGFSIILAPLTDVLKQKSFTWGVEQQNCFEEIKRAISSAPVLALPNFEKPFSVETDASTVGIGAVLAQEGRPIEFFSEKLCPARQRWSVYEQELYAVIRALKQWEHYLLHQDFVLCSDHKALQYINTQKNINRMHARWILFLQKFTFVLKHKSGAQNRVADALSRRSALLTQLQTEFSGLELIQDLYREDKEFSQKWLQCVHNEPNEEYNLRHGFLFKGNLLCIPQSSWRQRIIQEIHGGGLAAHAGRDKTLLQMQNKFYWPHMRRDVSKYVDRCSVCQMYKGGGQNTGLYLPLPVPDSIWEDLSLDFILGLPRTKRGNDSIMVVVDRFSKMSHFMACKKTFDAQNIAKLFFREIVRLHGVPRSLTSDRDVKFISHFWRELWKRLKTQVQLSSSYHPQTDGQTEVVNRTLGNFLRCLVQEQPTLWDEMLCQAEFAFNSMVNRSTGMSPFSVVYTKSPNTVLDIAAIPNCKSKAAATMVDQFTEMLAKVRTRLEEANAKYKRDADCHKRRQVFKAGDLVWVRLKKERLPAGSYSKLSQKKFGPFPVLRCINENAYIIQLPPEFNTPNTFNVADLYPYHPNEEHSLDNKARLQFLEAGAYDAEHL</sequence>
<keyword evidence="30" id="KW-0511">Multifunctional enzyme</keyword>
<evidence type="ECO:0000256" key="32">
    <source>
        <dbReference type="ARBA" id="ARBA00025615"/>
    </source>
</evidence>
<dbReference type="SMART" id="SM00343">
    <property type="entry name" value="ZnF_C2HC"/>
    <property type="match status" value="1"/>
</dbReference>
<reference evidence="43" key="1">
    <citation type="journal article" date="2022" name="Front. Genet.">
        <title>Chromosome-Scale Assembly of the Dendrobium nobile Genome Provides Insights Into the Molecular Mechanism of the Biosynthesis of the Medicinal Active Ingredient of Dendrobium.</title>
        <authorList>
            <person name="Xu Q."/>
            <person name="Niu S.-C."/>
            <person name="Li K.-L."/>
            <person name="Zheng P.-J."/>
            <person name="Zhang X.-J."/>
            <person name="Jia Y."/>
            <person name="Liu Y."/>
            <person name="Niu Y.-X."/>
            <person name="Yu L.-H."/>
            <person name="Chen D.-F."/>
            <person name="Zhang G.-Q."/>
        </authorList>
    </citation>
    <scope>NUCLEOTIDE SEQUENCE</scope>
    <source>
        <tissue evidence="43">Leaf</tissue>
    </source>
</reference>
<dbReference type="InterPro" id="IPR056924">
    <property type="entry name" value="SH3_Tf2-1"/>
</dbReference>
<dbReference type="Pfam" id="PF00078">
    <property type="entry name" value="RVT_1"/>
    <property type="match status" value="1"/>
</dbReference>
<evidence type="ECO:0000256" key="31">
    <source>
        <dbReference type="ARBA" id="ARBA00025590"/>
    </source>
</evidence>
<dbReference type="GO" id="GO:0006310">
    <property type="term" value="P:DNA recombination"/>
    <property type="evidence" value="ECO:0007669"/>
    <property type="project" value="UniProtKB-KW"/>
</dbReference>
<comment type="catalytic activity">
    <reaction evidence="1">
        <text>Endonucleolytic cleavage to 5'-phosphomonoester.</text>
        <dbReference type="EC" id="3.1.26.4"/>
    </reaction>
</comment>
<dbReference type="InterPro" id="IPR021109">
    <property type="entry name" value="Peptidase_aspartic_dom_sf"/>
</dbReference>
<evidence type="ECO:0000256" key="21">
    <source>
        <dbReference type="ARBA" id="ARBA00022842"/>
    </source>
</evidence>
<dbReference type="GO" id="GO:0004523">
    <property type="term" value="F:RNA-DNA hybrid ribonuclease activity"/>
    <property type="evidence" value="ECO:0007669"/>
    <property type="project" value="UniProtKB-EC"/>
</dbReference>
<dbReference type="SUPFAM" id="SSF50630">
    <property type="entry name" value="Acid proteases"/>
    <property type="match status" value="1"/>
</dbReference>
<dbReference type="Gene3D" id="3.30.420.10">
    <property type="entry name" value="Ribonuclease H-like superfamily/Ribonuclease H"/>
    <property type="match status" value="1"/>
</dbReference>
<evidence type="ECO:0000256" key="39">
    <source>
        <dbReference type="SAM" id="MobiDB-lite"/>
    </source>
</evidence>
<dbReference type="InterPro" id="IPR001878">
    <property type="entry name" value="Znf_CCHC"/>
</dbReference>
<dbReference type="SUPFAM" id="SSF53098">
    <property type="entry name" value="Ribonuclease H-like"/>
    <property type="match status" value="1"/>
</dbReference>
<dbReference type="CDD" id="cd01647">
    <property type="entry name" value="RT_LTR"/>
    <property type="match status" value="1"/>
</dbReference>
<dbReference type="InterPro" id="IPR043502">
    <property type="entry name" value="DNA/RNA_pol_sf"/>
</dbReference>
<evidence type="ECO:0000256" key="15">
    <source>
        <dbReference type="ARBA" id="ARBA00022758"/>
    </source>
</evidence>
<keyword evidence="11" id="KW-0540">Nuclease</keyword>
<evidence type="ECO:0000256" key="16">
    <source>
        <dbReference type="ARBA" id="ARBA00022759"/>
    </source>
</evidence>
<evidence type="ECO:0000256" key="4">
    <source>
        <dbReference type="ARBA" id="ARBA00004496"/>
    </source>
</evidence>
<evidence type="ECO:0000256" key="9">
    <source>
        <dbReference type="ARBA" id="ARBA00022679"/>
    </source>
</evidence>
<keyword evidence="16" id="KW-0255">Endonuclease</keyword>
<evidence type="ECO:0000256" key="26">
    <source>
        <dbReference type="ARBA" id="ARBA00023113"/>
    </source>
</evidence>
<protein>
    <recommendedName>
        <fullName evidence="5">RNA-directed DNA polymerase</fullName>
        <ecNumber evidence="5">2.7.7.49</ecNumber>
    </recommendedName>
    <alternativeName>
        <fullName evidence="36">Gag3-Pol3</fullName>
    </alternativeName>
</protein>
<evidence type="ECO:0000256" key="29">
    <source>
        <dbReference type="ARBA" id="ARBA00023242"/>
    </source>
</evidence>
<dbReference type="GO" id="GO:0005524">
    <property type="term" value="F:ATP binding"/>
    <property type="evidence" value="ECO:0007669"/>
    <property type="project" value="UniProtKB-KW"/>
</dbReference>
<dbReference type="Pfam" id="PF13650">
    <property type="entry name" value="Asp_protease_2"/>
    <property type="match status" value="1"/>
</dbReference>
<feature type="domain" description="CCHC-type" evidence="40">
    <location>
        <begin position="369"/>
        <end position="384"/>
    </location>
</feature>
<keyword evidence="23" id="KW-0229">DNA integration</keyword>
<dbReference type="PANTHER" id="PTHR35046:SF26">
    <property type="entry name" value="RNA-DIRECTED DNA POLYMERASE"/>
    <property type="match status" value="1"/>
</dbReference>
<keyword evidence="38" id="KW-0175">Coiled coil</keyword>
<dbReference type="FunFam" id="3.30.70.270:FF:000026">
    <property type="entry name" value="Transposon Ty3-G Gag-Pol polyprotein"/>
    <property type="match status" value="1"/>
</dbReference>
<evidence type="ECO:0000256" key="36">
    <source>
        <dbReference type="ARBA" id="ARBA00082890"/>
    </source>
</evidence>
<evidence type="ECO:0000256" key="24">
    <source>
        <dbReference type="ARBA" id="ARBA00022918"/>
    </source>
</evidence>
<evidence type="ECO:0000259" key="41">
    <source>
        <dbReference type="PROSITE" id="PS50878"/>
    </source>
</evidence>